<gene>
    <name evidence="2" type="ORF">DL764_000955</name>
</gene>
<dbReference type="EMBL" id="QJNU01000025">
    <property type="protein sequence ID" value="RYP10026.1"/>
    <property type="molecule type" value="Genomic_DNA"/>
</dbReference>
<proteinExistence type="predicted"/>
<protein>
    <submittedName>
        <fullName evidence="2">Uncharacterized protein</fullName>
    </submittedName>
</protein>
<dbReference type="Proteomes" id="UP000293360">
    <property type="component" value="Unassembled WGS sequence"/>
</dbReference>
<dbReference type="AlphaFoldDB" id="A0A4Q4TRL9"/>
<evidence type="ECO:0000313" key="3">
    <source>
        <dbReference type="Proteomes" id="UP000293360"/>
    </source>
</evidence>
<keyword evidence="3" id="KW-1185">Reference proteome</keyword>
<evidence type="ECO:0000313" key="2">
    <source>
        <dbReference type="EMBL" id="RYP10026.1"/>
    </source>
</evidence>
<reference evidence="2 3" key="1">
    <citation type="submission" date="2018-06" db="EMBL/GenBank/DDBJ databases">
        <title>Complete Genomes of Monosporascus.</title>
        <authorList>
            <person name="Robinson A.J."/>
            <person name="Natvig D.O."/>
        </authorList>
    </citation>
    <scope>NUCLEOTIDE SEQUENCE [LARGE SCALE GENOMIC DNA]</scope>
    <source>
        <strain evidence="2 3">CBS 110550</strain>
    </source>
</reference>
<organism evidence="2 3">
    <name type="scientific">Monosporascus ibericus</name>
    <dbReference type="NCBI Taxonomy" id="155417"/>
    <lineage>
        <taxon>Eukaryota</taxon>
        <taxon>Fungi</taxon>
        <taxon>Dikarya</taxon>
        <taxon>Ascomycota</taxon>
        <taxon>Pezizomycotina</taxon>
        <taxon>Sordariomycetes</taxon>
        <taxon>Xylariomycetidae</taxon>
        <taxon>Xylariales</taxon>
        <taxon>Xylariales incertae sedis</taxon>
        <taxon>Monosporascus</taxon>
    </lineage>
</organism>
<sequence>MIKGNRSQKKMAANGNDKPDLFKLCDFPSAHAHGHPDDAQGMSYENSADLNAITRRQMQEDMSAYRYDIEFCRAMLARPDISPQETRSLHVRLLDCSHHVRHCQHRIELIDAQSRLGLNAASGYKAPQQHHHHYQQQLHRSHSAVGTPGPNGVTKRKRLATAETEEEETAATATAAAEGDSIDVATSNSSIQRLGFWKCRLCMSQKYLNAGPNRVPSEPSKWPLRDVSKMLNHYLDLHTEHTPEERCKELGAALAQNQGPFEYWLTRTRLQDIKDLSVMDEYVDALQGGSLPEALRSLNRAAAAFPNTISGIKK</sequence>
<comment type="caution">
    <text evidence="2">The sequence shown here is derived from an EMBL/GenBank/DDBJ whole genome shotgun (WGS) entry which is preliminary data.</text>
</comment>
<name>A0A4Q4TRL9_9PEZI</name>
<evidence type="ECO:0000256" key="1">
    <source>
        <dbReference type="SAM" id="MobiDB-lite"/>
    </source>
</evidence>
<feature type="compositionally biased region" description="Basic residues" evidence="1">
    <location>
        <begin position="128"/>
        <end position="142"/>
    </location>
</feature>
<accession>A0A4Q4TRL9</accession>
<dbReference type="STRING" id="155417.A0A4Q4TRL9"/>
<dbReference type="OrthoDB" id="4847568at2759"/>
<feature type="region of interest" description="Disordered" evidence="1">
    <location>
        <begin position="124"/>
        <end position="164"/>
    </location>
</feature>